<feature type="compositionally biased region" description="Basic and acidic residues" evidence="1">
    <location>
        <begin position="63"/>
        <end position="99"/>
    </location>
</feature>
<feature type="region of interest" description="Disordered" evidence="1">
    <location>
        <begin position="1"/>
        <end position="41"/>
    </location>
</feature>
<evidence type="ECO:0000256" key="1">
    <source>
        <dbReference type="SAM" id="MobiDB-lite"/>
    </source>
</evidence>
<feature type="compositionally biased region" description="Basic and acidic residues" evidence="1">
    <location>
        <begin position="155"/>
        <end position="164"/>
    </location>
</feature>
<organism evidence="2 3">
    <name type="scientific">Austropuccinia psidii MF-1</name>
    <dbReference type="NCBI Taxonomy" id="1389203"/>
    <lineage>
        <taxon>Eukaryota</taxon>
        <taxon>Fungi</taxon>
        <taxon>Dikarya</taxon>
        <taxon>Basidiomycota</taxon>
        <taxon>Pucciniomycotina</taxon>
        <taxon>Pucciniomycetes</taxon>
        <taxon>Pucciniales</taxon>
        <taxon>Sphaerophragmiaceae</taxon>
        <taxon>Austropuccinia</taxon>
    </lineage>
</organism>
<sequence>MDLDPDIKVLNPKDKVVSPEKRHKWRIPELPPVPKGSSGNIPVSVQELVYGGKAEGVGTSAKPLDRENELLYSSEEVHGPRKEKRHSERVQEERVDPKEGQQPSGTYLSPQKKESASKSAKQGKPKPKEQSEGQEKEKGKGKAQVEQALPSELQNFKERKDSHGKCVQYGKSFDGIKKKEEERRNQSFPKK</sequence>
<feature type="region of interest" description="Disordered" evidence="1">
    <location>
        <begin position="54"/>
        <end position="191"/>
    </location>
</feature>
<feature type="compositionally biased region" description="Basic and acidic residues" evidence="1">
    <location>
        <begin position="174"/>
        <end position="185"/>
    </location>
</feature>
<name>A0A9Q3CKZ7_9BASI</name>
<evidence type="ECO:0000313" key="3">
    <source>
        <dbReference type="Proteomes" id="UP000765509"/>
    </source>
</evidence>
<comment type="caution">
    <text evidence="2">The sequence shown here is derived from an EMBL/GenBank/DDBJ whole genome shotgun (WGS) entry which is preliminary data.</text>
</comment>
<dbReference type="Proteomes" id="UP000765509">
    <property type="component" value="Unassembled WGS sequence"/>
</dbReference>
<dbReference type="AlphaFoldDB" id="A0A9Q3CKZ7"/>
<gene>
    <name evidence="2" type="ORF">O181_026736</name>
</gene>
<evidence type="ECO:0000313" key="2">
    <source>
        <dbReference type="EMBL" id="MBW0487021.1"/>
    </source>
</evidence>
<accession>A0A9Q3CKZ7</accession>
<feature type="compositionally biased region" description="Basic and acidic residues" evidence="1">
    <location>
        <begin position="126"/>
        <end position="140"/>
    </location>
</feature>
<feature type="compositionally biased region" description="Basic and acidic residues" evidence="1">
    <location>
        <begin position="1"/>
        <end position="20"/>
    </location>
</feature>
<keyword evidence="3" id="KW-1185">Reference proteome</keyword>
<proteinExistence type="predicted"/>
<protein>
    <submittedName>
        <fullName evidence="2">Uncharacterized protein</fullName>
    </submittedName>
</protein>
<dbReference type="EMBL" id="AVOT02008929">
    <property type="protein sequence ID" value="MBW0487021.1"/>
    <property type="molecule type" value="Genomic_DNA"/>
</dbReference>
<reference evidence="2" key="1">
    <citation type="submission" date="2021-03" db="EMBL/GenBank/DDBJ databases">
        <title>Draft genome sequence of rust myrtle Austropuccinia psidii MF-1, a brazilian biotype.</title>
        <authorList>
            <person name="Quecine M.C."/>
            <person name="Pachon D.M.R."/>
            <person name="Bonatelli M.L."/>
            <person name="Correr F.H."/>
            <person name="Franceschini L.M."/>
            <person name="Leite T.F."/>
            <person name="Margarido G.R.A."/>
            <person name="Almeida C.A."/>
            <person name="Ferrarezi J.A."/>
            <person name="Labate C.A."/>
        </authorList>
    </citation>
    <scope>NUCLEOTIDE SEQUENCE</scope>
    <source>
        <strain evidence="2">MF-1</strain>
    </source>
</reference>